<dbReference type="InterPro" id="IPR011990">
    <property type="entry name" value="TPR-like_helical_dom_sf"/>
</dbReference>
<dbReference type="InParanoid" id="A0A4V2SP20"/>
<protein>
    <recommendedName>
        <fullName evidence="3">Tetratricopeptide repeat protein</fullName>
    </recommendedName>
</protein>
<dbReference type="EMBL" id="SLXO01000007">
    <property type="protein sequence ID" value="TCP33476.1"/>
    <property type="molecule type" value="Genomic_DNA"/>
</dbReference>
<keyword evidence="2" id="KW-1185">Reference proteome</keyword>
<reference evidence="1 2" key="1">
    <citation type="submission" date="2019-03" db="EMBL/GenBank/DDBJ databases">
        <title>Genomic Encyclopedia of Type Strains, Phase IV (KMG-IV): sequencing the most valuable type-strain genomes for metagenomic binning, comparative biology and taxonomic classification.</title>
        <authorList>
            <person name="Goeker M."/>
        </authorList>
    </citation>
    <scope>NUCLEOTIDE SEQUENCE [LARGE SCALE GENOMIC DNA]</scope>
    <source>
        <strain evidence="1 2">DSM 2132</strain>
    </source>
</reference>
<gene>
    <name evidence="1" type="ORF">EV659_10786</name>
</gene>
<accession>A0A4V2SP20</accession>
<organism evidence="1 2">
    <name type="scientific">Rhodothalassium salexigens DSM 2132</name>
    <dbReference type="NCBI Taxonomy" id="1188247"/>
    <lineage>
        <taxon>Bacteria</taxon>
        <taxon>Pseudomonadati</taxon>
        <taxon>Pseudomonadota</taxon>
        <taxon>Alphaproteobacteria</taxon>
        <taxon>Rhodothalassiales</taxon>
        <taxon>Rhodothalassiaceae</taxon>
        <taxon>Rhodothalassium</taxon>
    </lineage>
</organism>
<dbReference type="SUPFAM" id="SSF48452">
    <property type="entry name" value="TPR-like"/>
    <property type="match status" value="1"/>
</dbReference>
<evidence type="ECO:0008006" key="3">
    <source>
        <dbReference type="Google" id="ProtNLM"/>
    </source>
</evidence>
<comment type="caution">
    <text evidence="1">The sequence shown here is derived from an EMBL/GenBank/DDBJ whole genome shotgun (WGS) entry which is preliminary data.</text>
</comment>
<dbReference type="AlphaFoldDB" id="A0A4V2SP20"/>
<evidence type="ECO:0000313" key="2">
    <source>
        <dbReference type="Proteomes" id="UP000295399"/>
    </source>
</evidence>
<dbReference type="RefSeq" id="WP_132708756.1">
    <property type="nucleotide sequence ID" value="NZ_JACIGF010000007.1"/>
</dbReference>
<proteinExistence type="predicted"/>
<dbReference type="Proteomes" id="UP000295399">
    <property type="component" value="Unassembled WGS sequence"/>
</dbReference>
<dbReference type="OrthoDB" id="9814129at2"/>
<sequence length="158" mass="16262">MVAWKTGMKMGLGALGVAGAVALLAGRVDAGALSAAESLRLAEQALERGQVDRALTHGARAALRGEDRRVVLGAQSLLCLGHLRQGAGASALKACSAVADARPDDWRALNNRGIARYQTGDYAGAAADYRAALAAGGPAKMLDANLALAEKQRMLAQR</sequence>
<name>A0A4V2SP20_RHOSA</name>
<dbReference type="Gene3D" id="1.25.40.10">
    <property type="entry name" value="Tetratricopeptide repeat domain"/>
    <property type="match status" value="1"/>
</dbReference>
<evidence type="ECO:0000313" key="1">
    <source>
        <dbReference type="EMBL" id="TCP33476.1"/>
    </source>
</evidence>